<sequence length="682" mass="77077">MSTPLSNGVTSCAYNELSPSSNGAQPVIHGYPSPNGSPLSSIGSQFPDHTHIQLENHNSIELHQSKSDEPEKTHNDILRLFTEAQRNILYLNRQRVQAIEELDEMKREQKSLLEKIEQLESQAHASVEEDFFSISSELLLRIDSMVLTGILDTREASSFRNLVINTTPNVADYYADIISNSDAEILAQLRHFSNKAKMNGFHIIHICTEMEPVAYVGSLASYVTSLSHVLQRHGNLVEVILPMYATLNLEKIKSLREIKAEFSSYFDGQLHRNRIWTGVVNGIGATFIQPVYYSSFFNKEKIYGYPNDFERFSYFSRASLDYILKSGKQPDVIHIHNWETSIVGPLFWDIFVNKGFTATRILLTCQSFKSQCLEQPDKLALCGLDPAKLHRHDRLQDNNKPHLVNILKAGVVYSNKVIMMSSIHSKDQIVGTLSHGLEFALDTHKDKLLIAPFGYDDSSWDPSQDTFLPRGYTADDMRGKAASKVALQQQLGLPGNIPSILVGYMFTEDSDVDLENLKSLVWDSSRRGVQFIFVVISKMSGTNNKLESFLEDLKDENVRFLDEYDESLLHLIFAGSDIILCSFSDPMLQIPVKAIKYGAVPVPVNVADNRLRNIIDPDTRGTRLSEYIINTFANVSLSQAIDEIKNKPSQWNRKIMEAMSKDVSWDAECYDIHVSAYMSLKK</sequence>
<dbReference type="EMBL" id="CM042023">
    <property type="protein sequence ID" value="KAI3813435.1"/>
    <property type="molecule type" value="Genomic_DNA"/>
</dbReference>
<comment type="caution">
    <text evidence="1">The sequence shown here is derived from an EMBL/GenBank/DDBJ whole genome shotgun (WGS) entry which is preliminary data.</text>
</comment>
<proteinExistence type="predicted"/>
<organism evidence="1 2">
    <name type="scientific">Smallanthus sonchifolius</name>
    <dbReference type="NCBI Taxonomy" id="185202"/>
    <lineage>
        <taxon>Eukaryota</taxon>
        <taxon>Viridiplantae</taxon>
        <taxon>Streptophyta</taxon>
        <taxon>Embryophyta</taxon>
        <taxon>Tracheophyta</taxon>
        <taxon>Spermatophyta</taxon>
        <taxon>Magnoliopsida</taxon>
        <taxon>eudicotyledons</taxon>
        <taxon>Gunneridae</taxon>
        <taxon>Pentapetalae</taxon>
        <taxon>asterids</taxon>
        <taxon>campanulids</taxon>
        <taxon>Asterales</taxon>
        <taxon>Asteraceae</taxon>
        <taxon>Asteroideae</taxon>
        <taxon>Heliantheae alliance</taxon>
        <taxon>Millerieae</taxon>
        <taxon>Smallanthus</taxon>
    </lineage>
</organism>
<evidence type="ECO:0000313" key="2">
    <source>
        <dbReference type="Proteomes" id="UP001056120"/>
    </source>
</evidence>
<protein>
    <submittedName>
        <fullName evidence="1">Uncharacterized protein</fullName>
    </submittedName>
</protein>
<reference evidence="1 2" key="2">
    <citation type="journal article" date="2022" name="Mol. Ecol. Resour.">
        <title>The genomes of chicory, endive, great burdock and yacon provide insights into Asteraceae paleo-polyploidization history and plant inulin production.</title>
        <authorList>
            <person name="Fan W."/>
            <person name="Wang S."/>
            <person name="Wang H."/>
            <person name="Wang A."/>
            <person name="Jiang F."/>
            <person name="Liu H."/>
            <person name="Zhao H."/>
            <person name="Xu D."/>
            <person name="Zhang Y."/>
        </authorList>
    </citation>
    <scope>NUCLEOTIDE SEQUENCE [LARGE SCALE GENOMIC DNA]</scope>
    <source>
        <strain evidence="2">cv. Yunnan</strain>
        <tissue evidence="1">Leaves</tissue>
    </source>
</reference>
<gene>
    <name evidence="1" type="ORF">L1987_18158</name>
</gene>
<accession>A0ACB9IZJ0</accession>
<name>A0ACB9IZJ0_9ASTR</name>
<keyword evidence="2" id="KW-1185">Reference proteome</keyword>
<dbReference type="Proteomes" id="UP001056120">
    <property type="component" value="Linkage Group LG06"/>
</dbReference>
<evidence type="ECO:0000313" key="1">
    <source>
        <dbReference type="EMBL" id="KAI3813435.1"/>
    </source>
</evidence>
<reference evidence="2" key="1">
    <citation type="journal article" date="2022" name="Mol. Ecol. Resour.">
        <title>The genomes of chicory, endive, great burdock and yacon provide insights into Asteraceae palaeo-polyploidization history and plant inulin production.</title>
        <authorList>
            <person name="Fan W."/>
            <person name="Wang S."/>
            <person name="Wang H."/>
            <person name="Wang A."/>
            <person name="Jiang F."/>
            <person name="Liu H."/>
            <person name="Zhao H."/>
            <person name="Xu D."/>
            <person name="Zhang Y."/>
        </authorList>
    </citation>
    <scope>NUCLEOTIDE SEQUENCE [LARGE SCALE GENOMIC DNA]</scope>
    <source>
        <strain evidence="2">cv. Yunnan</strain>
    </source>
</reference>